<organism evidence="3 4">
    <name type="scientific">Roseiflexus castenholzii (strain DSM 13941 / HLO8)</name>
    <dbReference type="NCBI Taxonomy" id="383372"/>
    <lineage>
        <taxon>Bacteria</taxon>
        <taxon>Bacillati</taxon>
        <taxon>Chloroflexota</taxon>
        <taxon>Chloroflexia</taxon>
        <taxon>Chloroflexales</taxon>
        <taxon>Roseiflexineae</taxon>
        <taxon>Roseiflexaceae</taxon>
        <taxon>Roseiflexus</taxon>
    </lineage>
</organism>
<dbReference type="CAZy" id="GT4">
    <property type="family name" value="Glycosyltransferase Family 4"/>
</dbReference>
<dbReference type="InterPro" id="IPR050194">
    <property type="entry name" value="Glycosyltransferase_grp1"/>
</dbReference>
<dbReference type="KEGG" id="rca:Rcas_2483"/>
<dbReference type="Proteomes" id="UP000000263">
    <property type="component" value="Chromosome"/>
</dbReference>
<dbReference type="InterPro" id="IPR028098">
    <property type="entry name" value="Glyco_trans_4-like_N"/>
</dbReference>
<dbReference type="STRING" id="383372.Rcas_2483"/>
<sequence>MRILMLSWEYPPHMVGGLGRHVTDLTDALAQISVEVHIVTPNLHHGASEERTAQGVYVHRVAIPPVADRTFFPLTQELNSALRHAALDLHCRIGGFDLIHAHDWLVAPAGMTLKRFCHAPLLATIHATERGRQQGHLTTDLSIQIDRLERLLASEAIRVIACSHFMAHEICTAFDTPREKIEVVPNGVVIRPAPFDSDEERLAFRRRFVRDDQQLVFSVGRIVYEKGLHLLVDAWSQVLMQFPQARLVIAGVGAYLDALRERAQRAGLADSILFTGRISDDERDRLYHAADAAVFPSLYEPFGIVALEAMAAKCPVIVAHTGGLAEVVKLHETGLTVYPNNVDSLAWGIRHTLAHPDWSQQRATNAFREVGARYNWQTIAQMTVEIYRRVCEEWRYVQRDALPAATLQYTSAYI</sequence>
<dbReference type="PANTHER" id="PTHR45947">
    <property type="entry name" value="SULFOQUINOVOSYL TRANSFERASE SQD2"/>
    <property type="match status" value="1"/>
</dbReference>
<reference evidence="3 4" key="1">
    <citation type="submission" date="2007-08" db="EMBL/GenBank/DDBJ databases">
        <title>Complete sequence of Roseiflexus castenholzii DSM 13941.</title>
        <authorList>
            <consortium name="US DOE Joint Genome Institute"/>
            <person name="Copeland A."/>
            <person name="Lucas S."/>
            <person name="Lapidus A."/>
            <person name="Barry K."/>
            <person name="Glavina del Rio T."/>
            <person name="Dalin E."/>
            <person name="Tice H."/>
            <person name="Pitluck S."/>
            <person name="Thompson L.S."/>
            <person name="Brettin T."/>
            <person name="Bruce D."/>
            <person name="Detter J.C."/>
            <person name="Han C."/>
            <person name="Tapia R."/>
            <person name="Schmutz J."/>
            <person name="Larimer F."/>
            <person name="Land M."/>
            <person name="Hauser L."/>
            <person name="Kyrpides N."/>
            <person name="Mikhailova N."/>
            <person name="Bryant D.A."/>
            <person name="Hanada S."/>
            <person name="Tsukatani Y."/>
            <person name="Richardson P."/>
        </authorList>
    </citation>
    <scope>NUCLEOTIDE SEQUENCE [LARGE SCALE GENOMIC DNA]</scope>
    <source>
        <strain evidence="4">DSM 13941 / HLO8</strain>
    </source>
</reference>
<evidence type="ECO:0000259" key="2">
    <source>
        <dbReference type="Pfam" id="PF13439"/>
    </source>
</evidence>
<dbReference type="CDD" id="cd03801">
    <property type="entry name" value="GT4_PimA-like"/>
    <property type="match status" value="1"/>
</dbReference>
<dbReference type="EMBL" id="CP000804">
    <property type="protein sequence ID" value="ABU58563.1"/>
    <property type="molecule type" value="Genomic_DNA"/>
</dbReference>
<dbReference type="SUPFAM" id="SSF53756">
    <property type="entry name" value="UDP-Glycosyltransferase/glycogen phosphorylase"/>
    <property type="match status" value="1"/>
</dbReference>
<gene>
    <name evidence="3" type="ordered locus">Rcas_2483</name>
</gene>
<dbReference type="AlphaFoldDB" id="A7NM08"/>
<keyword evidence="4" id="KW-1185">Reference proteome</keyword>
<dbReference type="PANTHER" id="PTHR45947:SF3">
    <property type="entry name" value="SULFOQUINOVOSYL TRANSFERASE SQD2"/>
    <property type="match status" value="1"/>
</dbReference>
<evidence type="ECO:0000259" key="1">
    <source>
        <dbReference type="Pfam" id="PF00534"/>
    </source>
</evidence>
<protein>
    <submittedName>
        <fullName evidence="3">Glycosyl transferase group 1</fullName>
    </submittedName>
</protein>
<dbReference type="eggNOG" id="COG0297">
    <property type="taxonomic scope" value="Bacteria"/>
</dbReference>
<dbReference type="Pfam" id="PF13439">
    <property type="entry name" value="Glyco_transf_4"/>
    <property type="match status" value="1"/>
</dbReference>
<dbReference type="HOGENOM" id="CLU_009583_2_3_0"/>
<dbReference type="Gene3D" id="3.40.50.2000">
    <property type="entry name" value="Glycogen Phosphorylase B"/>
    <property type="match status" value="2"/>
</dbReference>
<name>A7NM08_ROSCS</name>
<dbReference type="GO" id="GO:0016758">
    <property type="term" value="F:hexosyltransferase activity"/>
    <property type="evidence" value="ECO:0007669"/>
    <property type="project" value="TreeGrafter"/>
</dbReference>
<feature type="domain" description="Glycosyl transferase family 1" evidence="1">
    <location>
        <begin position="208"/>
        <end position="365"/>
    </location>
</feature>
<proteinExistence type="predicted"/>
<dbReference type="Pfam" id="PF00534">
    <property type="entry name" value="Glycos_transf_1"/>
    <property type="match status" value="1"/>
</dbReference>
<accession>A7NM08</accession>
<keyword evidence="3" id="KW-0808">Transferase</keyword>
<evidence type="ECO:0000313" key="4">
    <source>
        <dbReference type="Proteomes" id="UP000000263"/>
    </source>
</evidence>
<dbReference type="RefSeq" id="WP_012120987.1">
    <property type="nucleotide sequence ID" value="NC_009767.1"/>
</dbReference>
<evidence type="ECO:0000313" key="3">
    <source>
        <dbReference type="EMBL" id="ABU58563.1"/>
    </source>
</evidence>
<dbReference type="InterPro" id="IPR001296">
    <property type="entry name" value="Glyco_trans_1"/>
</dbReference>
<dbReference type="OrthoDB" id="9769555at2"/>
<feature type="domain" description="Glycosyltransferase subfamily 4-like N-terminal" evidence="2">
    <location>
        <begin position="15"/>
        <end position="188"/>
    </location>
</feature>